<gene>
    <name evidence="2" type="ORF">GMARGA_LOCUS22048</name>
</gene>
<keyword evidence="3" id="KW-1185">Reference proteome</keyword>
<accession>A0ABN7VS49</accession>
<sequence length="163" mass="18912">VICNTKNNKKSKVTKKTKPILKLTKKNHYDTIEAALKELANSNNLTVTVKELKLLKERIQSLENEIELSKKDNELIKKDLALFQPIKRRKTLLFNCLFNNDKSLQELEEVEELARKTTAEKQTKHELESAQRKQTATEKQAKQKLESAPRNQRKVEAACKKKE</sequence>
<comment type="caution">
    <text evidence="2">The sequence shown here is derived from an EMBL/GenBank/DDBJ whole genome shotgun (WGS) entry which is preliminary data.</text>
</comment>
<organism evidence="2 3">
    <name type="scientific">Gigaspora margarita</name>
    <dbReference type="NCBI Taxonomy" id="4874"/>
    <lineage>
        <taxon>Eukaryota</taxon>
        <taxon>Fungi</taxon>
        <taxon>Fungi incertae sedis</taxon>
        <taxon>Mucoromycota</taxon>
        <taxon>Glomeromycotina</taxon>
        <taxon>Glomeromycetes</taxon>
        <taxon>Diversisporales</taxon>
        <taxon>Gigasporaceae</taxon>
        <taxon>Gigaspora</taxon>
    </lineage>
</organism>
<evidence type="ECO:0000313" key="3">
    <source>
        <dbReference type="Proteomes" id="UP000789901"/>
    </source>
</evidence>
<name>A0ABN7VS49_GIGMA</name>
<dbReference type="EMBL" id="CAJVQB010020920">
    <property type="protein sequence ID" value="CAG8795744.1"/>
    <property type="molecule type" value="Genomic_DNA"/>
</dbReference>
<feature type="non-terminal residue" evidence="2">
    <location>
        <position position="1"/>
    </location>
</feature>
<evidence type="ECO:0000256" key="1">
    <source>
        <dbReference type="SAM" id="MobiDB-lite"/>
    </source>
</evidence>
<feature type="region of interest" description="Disordered" evidence="1">
    <location>
        <begin position="117"/>
        <end position="163"/>
    </location>
</feature>
<proteinExistence type="predicted"/>
<evidence type="ECO:0000313" key="2">
    <source>
        <dbReference type="EMBL" id="CAG8795744.1"/>
    </source>
</evidence>
<reference evidence="2 3" key="1">
    <citation type="submission" date="2021-06" db="EMBL/GenBank/DDBJ databases">
        <authorList>
            <person name="Kallberg Y."/>
            <person name="Tangrot J."/>
            <person name="Rosling A."/>
        </authorList>
    </citation>
    <scope>NUCLEOTIDE SEQUENCE [LARGE SCALE GENOMIC DNA]</scope>
    <source>
        <strain evidence="2 3">120-4 pot B 10/14</strain>
    </source>
</reference>
<protein>
    <submittedName>
        <fullName evidence="2">29467_t:CDS:1</fullName>
    </submittedName>
</protein>
<dbReference type="Proteomes" id="UP000789901">
    <property type="component" value="Unassembled WGS sequence"/>
</dbReference>